<feature type="transmembrane region" description="Helical" evidence="2">
    <location>
        <begin position="69"/>
        <end position="89"/>
    </location>
</feature>
<feature type="compositionally biased region" description="Basic and acidic residues" evidence="1">
    <location>
        <begin position="357"/>
        <end position="366"/>
    </location>
</feature>
<name>A0AAV2IIE9_LYMST</name>
<reference evidence="3 4" key="1">
    <citation type="submission" date="2024-04" db="EMBL/GenBank/DDBJ databases">
        <authorList>
            <consortium name="Genoscope - CEA"/>
            <person name="William W."/>
        </authorList>
    </citation>
    <scope>NUCLEOTIDE SEQUENCE [LARGE SCALE GENOMIC DNA]</scope>
</reference>
<accession>A0AAV2IIE9</accession>
<gene>
    <name evidence="3" type="ORF">GSLYS_00019477001</name>
</gene>
<evidence type="ECO:0000256" key="2">
    <source>
        <dbReference type="SAM" id="Phobius"/>
    </source>
</evidence>
<feature type="transmembrane region" description="Helical" evidence="2">
    <location>
        <begin position="192"/>
        <end position="211"/>
    </location>
</feature>
<dbReference type="EMBL" id="CAXITT010000769">
    <property type="protein sequence ID" value="CAL1546100.1"/>
    <property type="molecule type" value="Genomic_DNA"/>
</dbReference>
<feature type="transmembrane region" description="Helical" evidence="2">
    <location>
        <begin position="223"/>
        <end position="241"/>
    </location>
</feature>
<feature type="compositionally biased region" description="Basic and acidic residues" evidence="1">
    <location>
        <begin position="301"/>
        <end position="326"/>
    </location>
</feature>
<comment type="caution">
    <text evidence="3">The sequence shown here is derived from an EMBL/GenBank/DDBJ whole genome shotgun (WGS) entry which is preliminary data.</text>
</comment>
<protein>
    <submittedName>
        <fullName evidence="3">Uncharacterized protein</fullName>
    </submittedName>
</protein>
<keyword evidence="4" id="KW-1185">Reference proteome</keyword>
<sequence>MNWLNESTIVPVGGTIQTPSAKTDSTLELILHYMSFTMMVIIICFSCILMVFTKDTENLSALATVKENILIYVLSFGAMFQALTIAPIYYARNPFWRDFHYHTLPPSVLRLVCAFELWLFHLGFCLFYTALFLGIYRMTLRINKNKFSSKIARHVFLVICLPTVALIGYFVVWLVFYQHPPESCLTSRHHDYLFIVENSVLLMTLFMIVPIHQIYPRPHSKCVCIALVVSLVLGTTLYFVRICTENVWSAGLEALFAELHAWTYVLILLVANIKWKVQMLQADTRESVSIIRKESARRESISKRESVSKKESALASRRESVSKKESGGNVEEETSGKRMSFSLIRRLSRRVSPPSTDPEKGNLHPEENDDTVAAYELSFAAPGKGSFQSNESRQSKKRGDVEWYKNHPDGHDRWY</sequence>
<feature type="transmembrane region" description="Helical" evidence="2">
    <location>
        <begin position="109"/>
        <end position="134"/>
    </location>
</feature>
<keyword evidence="2" id="KW-0812">Transmembrane</keyword>
<feature type="transmembrane region" description="Helical" evidence="2">
    <location>
        <begin position="30"/>
        <end position="53"/>
    </location>
</feature>
<feature type="transmembrane region" description="Helical" evidence="2">
    <location>
        <begin position="247"/>
        <end position="271"/>
    </location>
</feature>
<keyword evidence="2" id="KW-1133">Transmembrane helix</keyword>
<dbReference type="Proteomes" id="UP001497497">
    <property type="component" value="Unassembled WGS sequence"/>
</dbReference>
<organism evidence="3 4">
    <name type="scientific">Lymnaea stagnalis</name>
    <name type="common">Great pond snail</name>
    <name type="synonym">Helix stagnalis</name>
    <dbReference type="NCBI Taxonomy" id="6523"/>
    <lineage>
        <taxon>Eukaryota</taxon>
        <taxon>Metazoa</taxon>
        <taxon>Spiralia</taxon>
        <taxon>Lophotrochozoa</taxon>
        <taxon>Mollusca</taxon>
        <taxon>Gastropoda</taxon>
        <taxon>Heterobranchia</taxon>
        <taxon>Euthyneura</taxon>
        <taxon>Panpulmonata</taxon>
        <taxon>Hygrophila</taxon>
        <taxon>Lymnaeoidea</taxon>
        <taxon>Lymnaeidae</taxon>
        <taxon>Lymnaea</taxon>
    </lineage>
</organism>
<dbReference type="AlphaFoldDB" id="A0AAV2IIE9"/>
<evidence type="ECO:0000256" key="1">
    <source>
        <dbReference type="SAM" id="MobiDB-lite"/>
    </source>
</evidence>
<proteinExistence type="predicted"/>
<feature type="transmembrane region" description="Helical" evidence="2">
    <location>
        <begin position="155"/>
        <end position="177"/>
    </location>
</feature>
<feature type="region of interest" description="Disordered" evidence="1">
    <location>
        <begin position="301"/>
        <end position="415"/>
    </location>
</feature>
<evidence type="ECO:0000313" key="4">
    <source>
        <dbReference type="Proteomes" id="UP001497497"/>
    </source>
</evidence>
<evidence type="ECO:0000313" key="3">
    <source>
        <dbReference type="EMBL" id="CAL1546100.1"/>
    </source>
</evidence>
<feature type="compositionally biased region" description="Basic and acidic residues" evidence="1">
    <location>
        <begin position="393"/>
        <end position="415"/>
    </location>
</feature>
<keyword evidence="2" id="KW-0472">Membrane</keyword>